<dbReference type="GO" id="GO:0005975">
    <property type="term" value="P:carbohydrate metabolic process"/>
    <property type="evidence" value="ECO:0007669"/>
    <property type="project" value="InterPro"/>
</dbReference>
<dbReference type="SUPFAM" id="SSF48225">
    <property type="entry name" value="Seven-hairpin glycosidases"/>
    <property type="match status" value="1"/>
</dbReference>
<dbReference type="PANTHER" id="PTHR11742:SF49">
    <property type="entry name" value="ALPHA-1,2-MANNOSIDASE"/>
    <property type="match status" value="1"/>
</dbReference>
<feature type="disulfide bond" evidence="6">
    <location>
        <begin position="338"/>
        <end position="367"/>
    </location>
</feature>
<keyword evidence="5 6" id="KW-1015">Disulfide bond</keyword>
<evidence type="ECO:0000313" key="8">
    <source>
        <dbReference type="EMBL" id="KAJ5216978.1"/>
    </source>
</evidence>
<keyword evidence="7" id="KW-0326">Glycosidase</keyword>
<evidence type="ECO:0000256" key="3">
    <source>
        <dbReference type="ARBA" id="ARBA00007658"/>
    </source>
</evidence>
<organism evidence="8 9">
    <name type="scientific">Penicillium chermesinum</name>
    <dbReference type="NCBI Taxonomy" id="63820"/>
    <lineage>
        <taxon>Eukaryota</taxon>
        <taxon>Fungi</taxon>
        <taxon>Dikarya</taxon>
        <taxon>Ascomycota</taxon>
        <taxon>Pezizomycotina</taxon>
        <taxon>Eurotiomycetes</taxon>
        <taxon>Eurotiomycetidae</taxon>
        <taxon>Eurotiales</taxon>
        <taxon>Aspergillaceae</taxon>
        <taxon>Penicillium</taxon>
    </lineage>
</organism>
<evidence type="ECO:0000256" key="4">
    <source>
        <dbReference type="ARBA" id="ARBA00022801"/>
    </source>
</evidence>
<comment type="caution">
    <text evidence="8">The sequence shown here is derived from an EMBL/GenBank/DDBJ whole genome shotgun (WGS) entry which is preliminary data.</text>
</comment>
<protein>
    <recommendedName>
        <fullName evidence="7">alpha-1,2-Mannosidase</fullName>
        <ecNumber evidence="7">3.2.1.-</ecNumber>
    </recommendedName>
</protein>
<dbReference type="GO" id="GO:0016020">
    <property type="term" value="C:membrane"/>
    <property type="evidence" value="ECO:0007669"/>
    <property type="project" value="InterPro"/>
</dbReference>
<dbReference type="Pfam" id="PF01532">
    <property type="entry name" value="Glyco_hydro_47"/>
    <property type="match status" value="1"/>
</dbReference>
<dbReference type="Proteomes" id="UP001150941">
    <property type="component" value="Unassembled WGS sequence"/>
</dbReference>
<dbReference type="PANTHER" id="PTHR11742">
    <property type="entry name" value="MANNOSYL-OLIGOSACCHARIDE ALPHA-1,2-MANNOSIDASE-RELATED"/>
    <property type="match status" value="1"/>
</dbReference>
<sequence>MYAGRSERYPVRSYIPLPSKPLPIPRIQYDFPEETKLERKVREKRKDAVKETFMHAWNGYKDRAWLRDEVSPQSGRFVDSFSGWGATLVDSLDSLVIMGLEDEFKLALEAIEQIDFTTTRSEDVNVFEIVIRYMGGFLAAHDLTHGKYPTLLQKAEELGDMIFNAFDTHNRMPQVRWEWTKSAKGQEINPLERTYLAELGSFSVEFTRLTQLTRNPKYYDAIQRITDVLDDSQMTTRVPGLWPLVVSADRLAFDGYDFSMGALADSTYEYLPKEHILLGAQTDQYERMYTRAFEAMKKHLLFRAMTPDEDKKILFTSDLRANNGGYNHVTHSSDHLKCYIGGTVALAAKIFRREKDLEIARGLTDGCIWAYDSTPSGVMPEIFKYVQCADSDQCPWDKEKWQTAVLGHPPASAEQYREADRMIVEQNIPPGFASYKDLKYQLRRQVSTGYGLAYVPEHRQADSYKYGHSTAWDVREPDSGLSDKMESFWLAETLKYLYLIFSEPHVVSLDDYEH</sequence>
<dbReference type="InterPro" id="IPR050749">
    <property type="entry name" value="Glycosyl_Hydrolase_47"/>
</dbReference>
<keyword evidence="9" id="KW-1185">Reference proteome</keyword>
<dbReference type="OrthoDB" id="8118055at2759"/>
<dbReference type="InterPro" id="IPR012341">
    <property type="entry name" value="6hp_glycosidase-like_sf"/>
</dbReference>
<evidence type="ECO:0000256" key="2">
    <source>
        <dbReference type="ARBA" id="ARBA00004922"/>
    </source>
</evidence>
<evidence type="ECO:0000256" key="6">
    <source>
        <dbReference type="PIRSR" id="PIRSR601382-3"/>
    </source>
</evidence>
<dbReference type="Gene3D" id="1.50.10.10">
    <property type="match status" value="1"/>
</dbReference>
<dbReference type="PRINTS" id="PR00747">
    <property type="entry name" value="GLYHDRLASE47"/>
</dbReference>
<dbReference type="EMBL" id="JAPQKS010000008">
    <property type="protein sequence ID" value="KAJ5216978.1"/>
    <property type="molecule type" value="Genomic_DNA"/>
</dbReference>
<dbReference type="InterPro" id="IPR001382">
    <property type="entry name" value="Glyco_hydro_47"/>
</dbReference>
<dbReference type="RefSeq" id="XP_058325849.1">
    <property type="nucleotide sequence ID" value="XM_058479281.1"/>
</dbReference>
<evidence type="ECO:0000256" key="5">
    <source>
        <dbReference type="ARBA" id="ARBA00023157"/>
    </source>
</evidence>
<comment type="pathway">
    <text evidence="2">Protein modification; protein glycosylation.</text>
</comment>
<evidence type="ECO:0000313" key="9">
    <source>
        <dbReference type="Proteomes" id="UP001150941"/>
    </source>
</evidence>
<gene>
    <name evidence="8" type="ORF">N7468_009986</name>
</gene>
<accession>A0A9W9TBU8</accession>
<keyword evidence="4 7" id="KW-0378">Hydrolase</keyword>
<reference evidence="8" key="2">
    <citation type="journal article" date="2023" name="IMA Fungus">
        <title>Comparative genomic study of the Penicillium genus elucidates a diverse pangenome and 15 lateral gene transfer events.</title>
        <authorList>
            <person name="Petersen C."/>
            <person name="Sorensen T."/>
            <person name="Nielsen M.R."/>
            <person name="Sondergaard T.E."/>
            <person name="Sorensen J.L."/>
            <person name="Fitzpatrick D.A."/>
            <person name="Frisvad J.C."/>
            <person name="Nielsen K.L."/>
        </authorList>
    </citation>
    <scope>NUCLEOTIDE SEQUENCE</scope>
    <source>
        <strain evidence="8">IBT 19713</strain>
    </source>
</reference>
<dbReference type="GO" id="GO:0005509">
    <property type="term" value="F:calcium ion binding"/>
    <property type="evidence" value="ECO:0007669"/>
    <property type="project" value="InterPro"/>
</dbReference>
<dbReference type="GO" id="GO:0005783">
    <property type="term" value="C:endoplasmic reticulum"/>
    <property type="evidence" value="ECO:0007669"/>
    <property type="project" value="TreeGrafter"/>
</dbReference>
<evidence type="ECO:0000256" key="7">
    <source>
        <dbReference type="RuleBase" id="RU361193"/>
    </source>
</evidence>
<dbReference type="EC" id="3.2.1.-" evidence="7"/>
<dbReference type="AlphaFoldDB" id="A0A9W9TBU8"/>
<dbReference type="InterPro" id="IPR036026">
    <property type="entry name" value="Seven-hairpin_glycosidases"/>
</dbReference>
<reference evidence="8" key="1">
    <citation type="submission" date="2022-11" db="EMBL/GenBank/DDBJ databases">
        <authorList>
            <person name="Petersen C."/>
        </authorList>
    </citation>
    <scope>NUCLEOTIDE SEQUENCE</scope>
    <source>
        <strain evidence="8">IBT 19713</strain>
    </source>
</reference>
<name>A0A9W9TBU8_9EURO</name>
<dbReference type="GO" id="GO:0004571">
    <property type="term" value="F:mannosyl-oligosaccharide 1,2-alpha-mannosidase activity"/>
    <property type="evidence" value="ECO:0007669"/>
    <property type="project" value="InterPro"/>
</dbReference>
<proteinExistence type="inferred from homology"/>
<comment type="similarity">
    <text evidence="3 7">Belongs to the glycosyl hydrolase 47 family.</text>
</comment>
<dbReference type="GO" id="GO:0036503">
    <property type="term" value="P:ERAD pathway"/>
    <property type="evidence" value="ECO:0007669"/>
    <property type="project" value="UniProtKB-ARBA"/>
</dbReference>
<comment type="cofactor">
    <cofactor evidence="1">
        <name>Ca(2+)</name>
        <dbReference type="ChEBI" id="CHEBI:29108"/>
    </cofactor>
</comment>
<evidence type="ECO:0000256" key="1">
    <source>
        <dbReference type="ARBA" id="ARBA00001913"/>
    </source>
</evidence>
<dbReference type="GeneID" id="83206585"/>